<comment type="caution">
    <text evidence="10">The sequence shown here is derived from an EMBL/GenBank/DDBJ whole genome shotgun (WGS) entry which is preliminary data.</text>
</comment>
<evidence type="ECO:0000256" key="4">
    <source>
        <dbReference type="ARBA" id="ARBA00022832"/>
    </source>
</evidence>
<evidence type="ECO:0000259" key="9">
    <source>
        <dbReference type="Pfam" id="PF20791"/>
    </source>
</evidence>
<evidence type="ECO:0000313" key="10">
    <source>
        <dbReference type="EMBL" id="MBD8086228.1"/>
    </source>
</evidence>
<protein>
    <submittedName>
        <fullName evidence="10">Acyl-ACP thioesterase</fullName>
    </submittedName>
</protein>
<dbReference type="PANTHER" id="PTHR31727:SF6">
    <property type="entry name" value="OLEOYL-ACYL CARRIER PROTEIN THIOESTERASE 1, CHLOROPLASTIC"/>
    <property type="match status" value="1"/>
</dbReference>
<evidence type="ECO:0000256" key="7">
    <source>
        <dbReference type="ARBA" id="ARBA00023160"/>
    </source>
</evidence>
<evidence type="ECO:0000256" key="1">
    <source>
        <dbReference type="ARBA" id="ARBA00006500"/>
    </source>
</evidence>
<feature type="domain" description="Acyl-ACP thioesterase N-terminal hotdog" evidence="8">
    <location>
        <begin position="10"/>
        <end position="138"/>
    </location>
</feature>
<dbReference type="SUPFAM" id="SSF54637">
    <property type="entry name" value="Thioesterase/thiol ester dehydrase-isomerase"/>
    <property type="match status" value="2"/>
</dbReference>
<keyword evidence="5" id="KW-0809">Transit peptide</keyword>
<evidence type="ECO:0000256" key="3">
    <source>
        <dbReference type="ARBA" id="ARBA00022801"/>
    </source>
</evidence>
<gene>
    <name evidence="10" type="ORF">HUK45_08325</name>
</gene>
<keyword evidence="6" id="KW-0443">Lipid metabolism</keyword>
<feature type="domain" description="Acyl-ACP thioesterase-like C-terminal" evidence="9">
    <location>
        <begin position="162"/>
        <end position="241"/>
    </location>
</feature>
<keyword evidence="7" id="KW-0275">Fatty acid biosynthesis</keyword>
<keyword evidence="3" id="KW-0378">Hydrolase</keyword>
<dbReference type="EMBL" id="JABUXR010000021">
    <property type="protein sequence ID" value="MBD8086228.1"/>
    <property type="molecule type" value="Genomic_DNA"/>
</dbReference>
<dbReference type="InterPro" id="IPR002864">
    <property type="entry name" value="Acyl-ACP_thioesterase_NHD"/>
</dbReference>
<comment type="similarity">
    <text evidence="1">Belongs to the acyl-ACP thioesterase family.</text>
</comment>
<dbReference type="InterPro" id="IPR049427">
    <property type="entry name" value="Acyl-ACP_TE_C"/>
</dbReference>
<keyword evidence="11" id="KW-1185">Reference proteome</keyword>
<dbReference type="Pfam" id="PF01643">
    <property type="entry name" value="Acyl-ACP_TE"/>
    <property type="match status" value="1"/>
</dbReference>
<evidence type="ECO:0000313" key="11">
    <source>
        <dbReference type="Proteomes" id="UP000645007"/>
    </source>
</evidence>
<dbReference type="PANTHER" id="PTHR31727">
    <property type="entry name" value="OLEOYL-ACYL CARRIER PROTEIN THIOESTERASE 1, CHLOROPLASTIC"/>
    <property type="match status" value="1"/>
</dbReference>
<evidence type="ECO:0000256" key="2">
    <source>
        <dbReference type="ARBA" id="ARBA00022516"/>
    </source>
</evidence>
<evidence type="ECO:0000256" key="5">
    <source>
        <dbReference type="ARBA" id="ARBA00022946"/>
    </source>
</evidence>
<dbReference type="CDD" id="cd00586">
    <property type="entry name" value="4HBT"/>
    <property type="match status" value="1"/>
</dbReference>
<dbReference type="InterPro" id="IPR029069">
    <property type="entry name" value="HotDog_dom_sf"/>
</dbReference>
<dbReference type="RefSeq" id="WP_191911943.1">
    <property type="nucleotide sequence ID" value="NZ_JABUXR010000021.1"/>
</dbReference>
<proteinExistence type="inferred from homology"/>
<dbReference type="Pfam" id="PF20791">
    <property type="entry name" value="Acyl-ACP_TE_C"/>
    <property type="match status" value="1"/>
</dbReference>
<sequence>MELKQSAQEYEIPHQLTYYECDELDHPTLSMVMSMLSVVADEQSNKLGLNQEVVQSTGGSWVFVNFEGKLDLQSLRSGDTVILGTRATGYNRFFATREFWVRDKDSQKEYAHVQALLVFMNLTSRKMEQIPEKVIAAYQAPKVKRVSRGKRPKPITEDALLSEKQYHVRYFDLDANRHVNNARYFDWLLDPLGEEFLTTHQLKSFSIQYHQEVRADHDIISEFTMADPHTSLHQIKSNGTLCTIAEFGWLS</sequence>
<accession>A0ABR8ZLP8</accession>
<dbReference type="InterPro" id="IPR045023">
    <property type="entry name" value="FATA/B"/>
</dbReference>
<dbReference type="Proteomes" id="UP000645007">
    <property type="component" value="Unassembled WGS sequence"/>
</dbReference>
<organism evidence="10 11">
    <name type="scientific">Limosilactobacillus urinaemulieris</name>
    <dbReference type="NCBI Taxonomy" id="2742600"/>
    <lineage>
        <taxon>Bacteria</taxon>
        <taxon>Bacillati</taxon>
        <taxon>Bacillota</taxon>
        <taxon>Bacilli</taxon>
        <taxon>Lactobacillales</taxon>
        <taxon>Lactobacillaceae</taxon>
        <taxon>Limosilactobacillus</taxon>
    </lineage>
</organism>
<reference evidence="10 11" key="1">
    <citation type="submission" date="2020-06" db="EMBL/GenBank/DDBJ databases">
        <title>Limosilactobacillus sp. nov.</title>
        <authorList>
            <person name="Ksiezarek M."/>
            <person name="Goncalves Ribeiro T."/>
            <person name="Rocha J."/>
            <person name="Grosso F."/>
            <person name="Peixe L."/>
        </authorList>
    </citation>
    <scope>NUCLEOTIDE SEQUENCE [LARGE SCALE GENOMIC DNA]</scope>
    <source>
        <strain evidence="11">c9Ua_26_M</strain>
    </source>
</reference>
<name>A0ABR8ZLP8_9LACO</name>
<evidence type="ECO:0000256" key="6">
    <source>
        <dbReference type="ARBA" id="ARBA00023098"/>
    </source>
</evidence>
<dbReference type="Gene3D" id="3.10.129.10">
    <property type="entry name" value="Hotdog Thioesterase"/>
    <property type="match status" value="1"/>
</dbReference>
<keyword evidence="2" id="KW-0444">Lipid biosynthesis</keyword>
<keyword evidence="4" id="KW-0276">Fatty acid metabolism</keyword>
<evidence type="ECO:0000259" key="8">
    <source>
        <dbReference type="Pfam" id="PF01643"/>
    </source>
</evidence>